<reference evidence="1 2" key="1">
    <citation type="submission" date="2019-02" db="EMBL/GenBank/DDBJ databases">
        <title>Deep-cultivation of Planctomycetes and their phenomic and genomic characterization uncovers novel biology.</title>
        <authorList>
            <person name="Wiegand S."/>
            <person name="Jogler M."/>
            <person name="Boedeker C."/>
            <person name="Pinto D."/>
            <person name="Vollmers J."/>
            <person name="Rivas-Marin E."/>
            <person name="Kohn T."/>
            <person name="Peeters S.H."/>
            <person name="Heuer A."/>
            <person name="Rast P."/>
            <person name="Oberbeckmann S."/>
            <person name="Bunk B."/>
            <person name="Jeske O."/>
            <person name="Meyerdierks A."/>
            <person name="Storesund J.E."/>
            <person name="Kallscheuer N."/>
            <person name="Luecker S."/>
            <person name="Lage O.M."/>
            <person name="Pohl T."/>
            <person name="Merkel B.J."/>
            <person name="Hornburger P."/>
            <person name="Mueller R.-W."/>
            <person name="Bruemmer F."/>
            <person name="Labrenz M."/>
            <person name="Spormann A.M."/>
            <person name="Op Den Camp H."/>
            <person name="Overmann J."/>
            <person name="Amann R."/>
            <person name="Jetten M.S.M."/>
            <person name="Mascher T."/>
            <person name="Medema M.H."/>
            <person name="Devos D.P."/>
            <person name="Kaster A.-K."/>
            <person name="Ovreas L."/>
            <person name="Rohde M."/>
            <person name="Galperin M.Y."/>
            <person name="Jogler C."/>
        </authorList>
    </citation>
    <scope>NUCLEOTIDE SEQUENCE [LARGE SCALE GENOMIC DNA]</scope>
    <source>
        <strain evidence="1 2">CA54</strain>
    </source>
</reference>
<gene>
    <name evidence="1" type="ORF">CA54_40510</name>
</gene>
<dbReference type="EMBL" id="SJPP01000002">
    <property type="protein sequence ID" value="TWU08814.1"/>
    <property type="molecule type" value="Genomic_DNA"/>
</dbReference>
<protein>
    <submittedName>
        <fullName evidence="1">Uncharacterized protein</fullName>
    </submittedName>
</protein>
<organism evidence="1 2">
    <name type="scientific">Symmachiella macrocystis</name>
    <dbReference type="NCBI Taxonomy" id="2527985"/>
    <lineage>
        <taxon>Bacteria</taxon>
        <taxon>Pseudomonadati</taxon>
        <taxon>Planctomycetota</taxon>
        <taxon>Planctomycetia</taxon>
        <taxon>Planctomycetales</taxon>
        <taxon>Planctomycetaceae</taxon>
        <taxon>Symmachiella</taxon>
    </lineage>
</organism>
<evidence type="ECO:0000313" key="1">
    <source>
        <dbReference type="EMBL" id="TWU08814.1"/>
    </source>
</evidence>
<dbReference type="Proteomes" id="UP000320735">
    <property type="component" value="Unassembled WGS sequence"/>
</dbReference>
<comment type="caution">
    <text evidence="1">The sequence shown here is derived from an EMBL/GenBank/DDBJ whole genome shotgun (WGS) entry which is preliminary data.</text>
</comment>
<proteinExistence type="predicted"/>
<accession>A0A5C6BED2</accession>
<dbReference type="AlphaFoldDB" id="A0A5C6BED2"/>
<evidence type="ECO:0000313" key="2">
    <source>
        <dbReference type="Proteomes" id="UP000320735"/>
    </source>
</evidence>
<sequence>MCKFVNHGELHVGDVRQWFFVIIKTRRSDLTSPLRPKTVRNESCHKKYTALDTLGMILAVVVRAADELDHKGVQSSVRQLDFGVLRFPGWDSGYIELDCSNRIASAG</sequence>
<name>A0A5C6BED2_9PLAN</name>
<keyword evidence="2" id="KW-1185">Reference proteome</keyword>